<dbReference type="Proteomes" id="UP000789595">
    <property type="component" value="Unassembled WGS sequence"/>
</dbReference>
<name>A0A8J2SVV4_9STRA</name>
<reference evidence="2" key="1">
    <citation type="submission" date="2021-11" db="EMBL/GenBank/DDBJ databases">
        <authorList>
            <consortium name="Genoscope - CEA"/>
            <person name="William W."/>
        </authorList>
    </citation>
    <scope>NUCLEOTIDE SEQUENCE</scope>
</reference>
<feature type="non-terminal residue" evidence="2">
    <location>
        <position position="1"/>
    </location>
</feature>
<dbReference type="AlphaFoldDB" id="A0A8J2SVV4"/>
<evidence type="ECO:0000313" key="3">
    <source>
        <dbReference type="Proteomes" id="UP000789595"/>
    </source>
</evidence>
<protein>
    <submittedName>
        <fullName evidence="2">Uncharacterized protein</fullName>
    </submittedName>
</protein>
<sequence>KQSCELSAILYYTYKKQPAARPPLEGPAAEERRVVVVGCAVDALGAHAAPEGPRPPRRARLGRPPQGRRALGAEGGGHEDRHHAVDPPDVGGLLDDRAGEHARGHEGAGQGAHAVLAQRRGLDGRAHVELGAAQRDEEDRRRRVEHDQFDDVAVALVQGELAARVHAHDDGQDDEHGADARVGALLAPVQDVLRDAVAAAREAPQHQDAAQEVDAVLERVAQRRRAVGLARRHGAHDHGDAGGDQRDDGQLVRLPDARPLPVEAPGPLLRGRVEVARAEEHHAARGPGLASERPSSMRMRRRAG</sequence>
<feature type="compositionally biased region" description="Basic and acidic residues" evidence="1">
    <location>
        <begin position="76"/>
        <end position="86"/>
    </location>
</feature>
<organism evidence="2 3">
    <name type="scientific">Pelagomonas calceolata</name>
    <dbReference type="NCBI Taxonomy" id="35677"/>
    <lineage>
        <taxon>Eukaryota</taxon>
        <taxon>Sar</taxon>
        <taxon>Stramenopiles</taxon>
        <taxon>Ochrophyta</taxon>
        <taxon>Pelagophyceae</taxon>
        <taxon>Pelagomonadales</taxon>
        <taxon>Pelagomonadaceae</taxon>
        <taxon>Pelagomonas</taxon>
    </lineage>
</organism>
<feature type="compositionally biased region" description="Basic and acidic residues" evidence="1">
    <location>
        <begin position="271"/>
        <end position="283"/>
    </location>
</feature>
<evidence type="ECO:0000256" key="1">
    <source>
        <dbReference type="SAM" id="MobiDB-lite"/>
    </source>
</evidence>
<keyword evidence="3" id="KW-1185">Reference proteome</keyword>
<comment type="caution">
    <text evidence="2">The sequence shown here is derived from an EMBL/GenBank/DDBJ whole genome shotgun (WGS) entry which is preliminary data.</text>
</comment>
<dbReference type="EMBL" id="CAKKNE010000004">
    <property type="protein sequence ID" value="CAH0375392.1"/>
    <property type="molecule type" value="Genomic_DNA"/>
</dbReference>
<feature type="region of interest" description="Disordered" evidence="1">
    <location>
        <begin position="45"/>
        <end position="113"/>
    </location>
</feature>
<feature type="region of interest" description="Disordered" evidence="1">
    <location>
        <begin position="228"/>
        <end position="304"/>
    </location>
</feature>
<feature type="compositionally biased region" description="Low complexity" evidence="1">
    <location>
        <begin position="62"/>
        <end position="72"/>
    </location>
</feature>
<feature type="compositionally biased region" description="Basic and acidic residues" evidence="1">
    <location>
        <begin position="236"/>
        <end position="250"/>
    </location>
</feature>
<accession>A0A8J2SVV4</accession>
<feature type="compositionally biased region" description="Basic and acidic residues" evidence="1">
    <location>
        <begin position="94"/>
        <end position="106"/>
    </location>
</feature>
<proteinExistence type="predicted"/>
<evidence type="ECO:0000313" key="2">
    <source>
        <dbReference type="EMBL" id="CAH0375392.1"/>
    </source>
</evidence>
<gene>
    <name evidence="2" type="ORF">PECAL_4P27250</name>
</gene>